<dbReference type="RefSeq" id="WP_213103490.1">
    <property type="nucleotide sequence ID" value="NZ_JAGYPM010000004.1"/>
</dbReference>
<keyword evidence="1" id="KW-1133">Transmembrane helix</keyword>
<comment type="caution">
    <text evidence="2">The sequence shown here is derived from an EMBL/GenBank/DDBJ whole genome shotgun (WGS) entry which is preliminary data.</text>
</comment>
<dbReference type="EMBL" id="JAGYPM010000004">
    <property type="protein sequence ID" value="MBS4192036.1"/>
    <property type="molecule type" value="Genomic_DNA"/>
</dbReference>
<organism evidence="2 3">
    <name type="scientific">Cytobacillus citreus</name>
    <dbReference type="NCBI Taxonomy" id="2833586"/>
    <lineage>
        <taxon>Bacteria</taxon>
        <taxon>Bacillati</taxon>
        <taxon>Bacillota</taxon>
        <taxon>Bacilli</taxon>
        <taxon>Bacillales</taxon>
        <taxon>Bacillaceae</taxon>
        <taxon>Cytobacillus</taxon>
    </lineage>
</organism>
<protein>
    <recommendedName>
        <fullName evidence="4">Regulatory protein YrvL</fullName>
    </recommendedName>
</protein>
<feature type="transmembrane region" description="Helical" evidence="1">
    <location>
        <begin position="7"/>
        <end position="35"/>
    </location>
</feature>
<sequence>MKQVIGIFIVVFLIISLYLCILSFLLYLLGLIPILEIQIEGFYKLLGFSVCVMLWAIPFEIINLLLASLPKNSIINKGIILVNIIFFTFYIIWLDSRFTSISFSTLGMVCYIIVLVLIAMIIQIGGEKIAVHDKRKS</sequence>
<proteinExistence type="predicted"/>
<evidence type="ECO:0000256" key="1">
    <source>
        <dbReference type="SAM" id="Phobius"/>
    </source>
</evidence>
<feature type="transmembrane region" description="Helical" evidence="1">
    <location>
        <begin position="41"/>
        <end position="62"/>
    </location>
</feature>
<reference evidence="2 3" key="1">
    <citation type="submission" date="2021-05" db="EMBL/GenBank/DDBJ databases">
        <title>Novel Bacillus species.</title>
        <authorList>
            <person name="Liu G."/>
        </authorList>
    </citation>
    <scope>NUCLEOTIDE SEQUENCE [LARGE SCALE GENOMIC DNA]</scope>
    <source>
        <strain evidence="2 3">FJAT-49705</strain>
    </source>
</reference>
<feature type="transmembrane region" description="Helical" evidence="1">
    <location>
        <begin position="74"/>
        <end position="93"/>
    </location>
</feature>
<accession>A0ABS5NWR2</accession>
<keyword evidence="1" id="KW-0812">Transmembrane</keyword>
<evidence type="ECO:0000313" key="2">
    <source>
        <dbReference type="EMBL" id="MBS4192036.1"/>
    </source>
</evidence>
<feature type="transmembrane region" description="Helical" evidence="1">
    <location>
        <begin position="105"/>
        <end position="126"/>
    </location>
</feature>
<gene>
    <name evidence="2" type="ORF">KHA94_17875</name>
</gene>
<keyword evidence="3" id="KW-1185">Reference proteome</keyword>
<dbReference type="Proteomes" id="UP000681027">
    <property type="component" value="Unassembled WGS sequence"/>
</dbReference>
<keyword evidence="1" id="KW-0472">Membrane</keyword>
<evidence type="ECO:0008006" key="4">
    <source>
        <dbReference type="Google" id="ProtNLM"/>
    </source>
</evidence>
<name>A0ABS5NWR2_9BACI</name>
<evidence type="ECO:0000313" key="3">
    <source>
        <dbReference type="Proteomes" id="UP000681027"/>
    </source>
</evidence>